<accession>A0ABS8HQV1</accession>
<keyword evidence="2" id="KW-1185">Reference proteome</keyword>
<comment type="caution">
    <text evidence="1">The sequence shown here is derived from an EMBL/GenBank/DDBJ whole genome shotgun (WGS) entry which is preliminary data.</text>
</comment>
<organism evidence="1 2">
    <name type="scientific">Pelosinus baikalensis</name>
    <dbReference type="NCBI Taxonomy" id="2892015"/>
    <lineage>
        <taxon>Bacteria</taxon>
        <taxon>Bacillati</taxon>
        <taxon>Bacillota</taxon>
        <taxon>Negativicutes</taxon>
        <taxon>Selenomonadales</taxon>
        <taxon>Sporomusaceae</taxon>
        <taxon>Pelosinus</taxon>
    </lineage>
</organism>
<dbReference type="Proteomes" id="UP001165492">
    <property type="component" value="Unassembled WGS sequence"/>
</dbReference>
<evidence type="ECO:0000313" key="2">
    <source>
        <dbReference type="Proteomes" id="UP001165492"/>
    </source>
</evidence>
<reference evidence="1" key="1">
    <citation type="submission" date="2021-11" db="EMBL/GenBank/DDBJ databases">
        <title>Description of a new species Pelosinus isolated from the bottom sediments of Lake Baikal.</title>
        <authorList>
            <person name="Zakharyuk A."/>
        </authorList>
    </citation>
    <scope>NUCLEOTIDE SEQUENCE</scope>
    <source>
        <strain evidence="1">Bkl1</strain>
    </source>
</reference>
<dbReference type="Pfam" id="PF04883">
    <property type="entry name" value="HK97-gp10_like"/>
    <property type="match status" value="1"/>
</dbReference>
<gene>
    <name evidence="1" type="ORF">LMF89_09235</name>
</gene>
<sequence length="129" mass="14598">MTIGGKNADYSKNKLKIKFDVPEVQKSMNHFKMYDAKTQAKIRLAIRKSLRNIKRGAKRRVPVRTGELSSKITDTFDMKSASGSVSANTFYAHIPEFGSKYVKARPYMRPAFEDEKPSLIKGIKDAVKP</sequence>
<evidence type="ECO:0000313" key="1">
    <source>
        <dbReference type="EMBL" id="MCC5465544.1"/>
    </source>
</evidence>
<dbReference type="NCBIfam" id="TIGR01725">
    <property type="entry name" value="phge_HK97_gp10"/>
    <property type="match status" value="1"/>
</dbReference>
<dbReference type="EMBL" id="JAJHJB010000010">
    <property type="protein sequence ID" value="MCC5465544.1"/>
    <property type="molecule type" value="Genomic_DNA"/>
</dbReference>
<name>A0ABS8HQV1_9FIRM</name>
<dbReference type="InterPro" id="IPR010064">
    <property type="entry name" value="HK97-gp10_tail"/>
</dbReference>
<proteinExistence type="predicted"/>
<protein>
    <submittedName>
        <fullName evidence="1">HK97 gp10 family phage protein</fullName>
    </submittedName>
</protein>
<dbReference type="RefSeq" id="WP_229534794.1">
    <property type="nucleotide sequence ID" value="NZ_JAJHJB010000010.1"/>
</dbReference>